<evidence type="ECO:0000256" key="5">
    <source>
        <dbReference type="ARBA" id="ARBA00022605"/>
    </source>
</evidence>
<dbReference type="InterPro" id="IPR013785">
    <property type="entry name" value="Aldolase_TIM"/>
</dbReference>
<dbReference type="HOGENOM" id="CLU_076364_1_0_9"/>
<dbReference type="InterPro" id="IPR044643">
    <property type="entry name" value="TrpF_fam"/>
</dbReference>
<evidence type="ECO:0000256" key="3">
    <source>
        <dbReference type="ARBA" id="ARBA00012572"/>
    </source>
</evidence>
<comment type="pathway">
    <text evidence="2 9">Amino-acid biosynthesis; L-tryptophan biosynthesis; L-tryptophan from chorismate: step 3/5.</text>
</comment>
<dbReference type="RefSeq" id="WP_013655739.1">
    <property type="nucleotide sequence ID" value="NC_015275.1"/>
</dbReference>
<evidence type="ECO:0000313" key="12">
    <source>
        <dbReference type="Proteomes" id="UP000008467"/>
    </source>
</evidence>
<dbReference type="KEGG" id="cle:Clole_0705"/>
<dbReference type="PANTHER" id="PTHR42894">
    <property type="entry name" value="N-(5'-PHOSPHORIBOSYL)ANTHRANILATE ISOMERASE"/>
    <property type="match status" value="1"/>
</dbReference>
<gene>
    <name evidence="9" type="primary">trpF</name>
    <name evidence="11" type="ordered locus">Clole_0705</name>
</gene>
<sequence>MSKIKICGLKSENDVKIVNKYGPDYVGFILAPSKRQVNYEVAKKLKALLNPSILAVGVFVNESLEVIGQYAEDKVIDVVQLHGDESLEMIKELKQQVSIPVIKAMRIKDEKQLKHLLSFIQEVTADYLLFDTYQEGLYGGSGKSFDWKLLEVVKRSYFLAGGIGLHNIEEACKWKPFAIDVSSGVETNGVKDAIKVSELIQKYRAYEA</sequence>
<keyword evidence="5 9" id="KW-0028">Amino-acid biosynthesis</keyword>
<proteinExistence type="inferred from homology"/>
<dbReference type="Proteomes" id="UP000008467">
    <property type="component" value="Chromosome"/>
</dbReference>
<evidence type="ECO:0000256" key="2">
    <source>
        <dbReference type="ARBA" id="ARBA00004664"/>
    </source>
</evidence>
<evidence type="ECO:0000313" key="11">
    <source>
        <dbReference type="EMBL" id="ADZ82438.1"/>
    </source>
</evidence>
<keyword evidence="7 9" id="KW-0057">Aromatic amino acid biosynthesis</keyword>
<reference evidence="11 12" key="1">
    <citation type="journal article" date="2011" name="J. Bacteriol.">
        <title>Complete genome sequence of the cellulose-degrading bacterium Cellulosilyticum lentocellum.</title>
        <authorList>
            <consortium name="US DOE Joint Genome Institute"/>
            <person name="Miller D.A."/>
            <person name="Suen G."/>
            <person name="Bruce D."/>
            <person name="Copeland A."/>
            <person name="Cheng J.F."/>
            <person name="Detter C."/>
            <person name="Goodwin L.A."/>
            <person name="Han C.S."/>
            <person name="Hauser L.J."/>
            <person name="Land M.L."/>
            <person name="Lapidus A."/>
            <person name="Lucas S."/>
            <person name="Meincke L."/>
            <person name="Pitluck S."/>
            <person name="Tapia R."/>
            <person name="Teshima H."/>
            <person name="Woyke T."/>
            <person name="Fox B.G."/>
            <person name="Angert E.R."/>
            <person name="Currie C.R."/>
        </authorList>
    </citation>
    <scope>NUCLEOTIDE SEQUENCE [LARGE SCALE GENOMIC DNA]</scope>
    <source>
        <strain evidence="12">ATCC 49066 / DSM 5427 / NCIMB 11756 / RHM5</strain>
    </source>
</reference>
<dbReference type="STRING" id="642492.Clole_0705"/>
<organism evidence="11 12">
    <name type="scientific">Cellulosilyticum lentocellum (strain ATCC 49066 / DSM 5427 / NCIMB 11756 / RHM5)</name>
    <name type="common">Clostridium lentocellum</name>
    <dbReference type="NCBI Taxonomy" id="642492"/>
    <lineage>
        <taxon>Bacteria</taxon>
        <taxon>Bacillati</taxon>
        <taxon>Bacillota</taxon>
        <taxon>Clostridia</taxon>
        <taxon>Lachnospirales</taxon>
        <taxon>Cellulosilyticaceae</taxon>
        <taxon>Cellulosilyticum</taxon>
    </lineage>
</organism>
<protein>
    <recommendedName>
        <fullName evidence="4 9">N-(5'-phosphoribosyl)anthranilate isomerase</fullName>
        <shortName evidence="9">PRAI</shortName>
        <ecNumber evidence="3 9">5.3.1.24</ecNumber>
    </recommendedName>
</protein>
<evidence type="ECO:0000256" key="6">
    <source>
        <dbReference type="ARBA" id="ARBA00022822"/>
    </source>
</evidence>
<dbReference type="EMBL" id="CP002582">
    <property type="protein sequence ID" value="ADZ82438.1"/>
    <property type="molecule type" value="Genomic_DNA"/>
</dbReference>
<dbReference type="GO" id="GO:0000162">
    <property type="term" value="P:L-tryptophan biosynthetic process"/>
    <property type="evidence" value="ECO:0007669"/>
    <property type="project" value="UniProtKB-UniRule"/>
</dbReference>
<dbReference type="CDD" id="cd00405">
    <property type="entry name" value="PRAI"/>
    <property type="match status" value="1"/>
</dbReference>
<dbReference type="UniPathway" id="UPA00035">
    <property type="reaction ID" value="UER00042"/>
</dbReference>
<evidence type="ECO:0000256" key="1">
    <source>
        <dbReference type="ARBA" id="ARBA00001164"/>
    </source>
</evidence>
<dbReference type="PANTHER" id="PTHR42894:SF1">
    <property type="entry name" value="N-(5'-PHOSPHORIBOSYL)ANTHRANILATE ISOMERASE"/>
    <property type="match status" value="1"/>
</dbReference>
<dbReference type="Pfam" id="PF00697">
    <property type="entry name" value="PRAI"/>
    <property type="match status" value="1"/>
</dbReference>
<keyword evidence="6 9" id="KW-0822">Tryptophan biosynthesis</keyword>
<dbReference type="SUPFAM" id="SSF51366">
    <property type="entry name" value="Ribulose-phoshate binding barrel"/>
    <property type="match status" value="1"/>
</dbReference>
<feature type="domain" description="N-(5'phosphoribosyl) anthranilate isomerase (PRAI)" evidence="10">
    <location>
        <begin position="4"/>
        <end position="202"/>
    </location>
</feature>
<dbReference type="EC" id="5.3.1.24" evidence="3 9"/>
<dbReference type="HAMAP" id="MF_00135">
    <property type="entry name" value="PRAI"/>
    <property type="match status" value="1"/>
</dbReference>
<name>F2JNU0_CELLD</name>
<dbReference type="eggNOG" id="COG0135">
    <property type="taxonomic scope" value="Bacteria"/>
</dbReference>
<evidence type="ECO:0000256" key="7">
    <source>
        <dbReference type="ARBA" id="ARBA00023141"/>
    </source>
</evidence>
<evidence type="ECO:0000256" key="4">
    <source>
        <dbReference type="ARBA" id="ARBA00022272"/>
    </source>
</evidence>
<dbReference type="AlphaFoldDB" id="F2JNU0"/>
<evidence type="ECO:0000259" key="10">
    <source>
        <dbReference type="Pfam" id="PF00697"/>
    </source>
</evidence>
<dbReference type="Gene3D" id="3.20.20.70">
    <property type="entry name" value="Aldolase class I"/>
    <property type="match status" value="1"/>
</dbReference>
<comment type="catalytic activity">
    <reaction evidence="1 9">
        <text>N-(5-phospho-beta-D-ribosyl)anthranilate = 1-(2-carboxyphenylamino)-1-deoxy-D-ribulose 5-phosphate</text>
        <dbReference type="Rhea" id="RHEA:21540"/>
        <dbReference type="ChEBI" id="CHEBI:18277"/>
        <dbReference type="ChEBI" id="CHEBI:58613"/>
        <dbReference type="EC" id="5.3.1.24"/>
    </reaction>
</comment>
<keyword evidence="8 9" id="KW-0413">Isomerase</keyword>
<dbReference type="GO" id="GO:0004640">
    <property type="term" value="F:phosphoribosylanthranilate isomerase activity"/>
    <property type="evidence" value="ECO:0007669"/>
    <property type="project" value="UniProtKB-UniRule"/>
</dbReference>
<evidence type="ECO:0000256" key="8">
    <source>
        <dbReference type="ARBA" id="ARBA00023235"/>
    </source>
</evidence>
<comment type="similarity">
    <text evidence="9">Belongs to the TrpF family.</text>
</comment>
<evidence type="ECO:0000256" key="9">
    <source>
        <dbReference type="HAMAP-Rule" id="MF_00135"/>
    </source>
</evidence>
<keyword evidence="12" id="KW-1185">Reference proteome</keyword>
<dbReference type="InterPro" id="IPR011060">
    <property type="entry name" value="RibuloseP-bd_barrel"/>
</dbReference>
<dbReference type="InterPro" id="IPR001240">
    <property type="entry name" value="PRAI_dom"/>
</dbReference>
<accession>F2JNU0</accession>